<dbReference type="GeneID" id="9588285"/>
<reference evidence="2 3" key="1">
    <citation type="journal article" date="2010" name="Nat. Biotechnol.">
        <title>Genome sequence of the model mushroom Schizophyllum commune.</title>
        <authorList>
            <person name="Ohm R.A."/>
            <person name="de Jong J.F."/>
            <person name="Lugones L.G."/>
            <person name="Aerts A."/>
            <person name="Kothe E."/>
            <person name="Stajich J.E."/>
            <person name="de Vries R.P."/>
            <person name="Record E."/>
            <person name="Levasseur A."/>
            <person name="Baker S.E."/>
            <person name="Bartholomew K.A."/>
            <person name="Coutinho P.M."/>
            <person name="Erdmann S."/>
            <person name="Fowler T.J."/>
            <person name="Gathman A.C."/>
            <person name="Lombard V."/>
            <person name="Henrissat B."/>
            <person name="Knabe N."/>
            <person name="Kuees U."/>
            <person name="Lilly W.W."/>
            <person name="Lindquist E."/>
            <person name="Lucas S."/>
            <person name="Magnuson J.K."/>
            <person name="Piumi F."/>
            <person name="Raudaskoski M."/>
            <person name="Salamov A."/>
            <person name="Schmutz J."/>
            <person name="Schwarze F.W.M.R."/>
            <person name="vanKuyk P.A."/>
            <person name="Horton J.S."/>
            <person name="Grigoriev I.V."/>
            <person name="Woesten H.A.B."/>
        </authorList>
    </citation>
    <scope>NUCLEOTIDE SEQUENCE [LARGE SCALE GENOMIC DNA]</scope>
    <source>
        <strain evidence="3">H4-8 / FGSC 9210</strain>
    </source>
</reference>
<dbReference type="EMBL" id="GL377302">
    <property type="protein sequence ID" value="EFJ01902.1"/>
    <property type="molecule type" value="Genomic_DNA"/>
</dbReference>
<protein>
    <submittedName>
        <fullName evidence="2">Uncharacterized protein</fullName>
    </submittedName>
</protein>
<feature type="compositionally biased region" description="Basic and acidic residues" evidence="1">
    <location>
        <begin position="93"/>
        <end position="104"/>
    </location>
</feature>
<feature type="region of interest" description="Disordered" evidence="1">
    <location>
        <begin position="442"/>
        <end position="577"/>
    </location>
</feature>
<dbReference type="VEuPathDB" id="FungiDB:SCHCODRAFT_02623559"/>
<feature type="compositionally biased region" description="Low complexity" evidence="1">
    <location>
        <begin position="205"/>
        <end position="216"/>
    </location>
</feature>
<feature type="region of interest" description="Disordered" evidence="1">
    <location>
        <begin position="306"/>
        <end position="325"/>
    </location>
</feature>
<dbReference type="AlphaFoldDB" id="D8PJY7"/>
<evidence type="ECO:0000256" key="1">
    <source>
        <dbReference type="SAM" id="MobiDB-lite"/>
    </source>
</evidence>
<organism evidence="3">
    <name type="scientific">Schizophyllum commune (strain H4-8 / FGSC 9210)</name>
    <name type="common">Split gill fungus</name>
    <dbReference type="NCBI Taxonomy" id="578458"/>
    <lineage>
        <taxon>Eukaryota</taxon>
        <taxon>Fungi</taxon>
        <taxon>Dikarya</taxon>
        <taxon>Basidiomycota</taxon>
        <taxon>Agaricomycotina</taxon>
        <taxon>Agaricomycetes</taxon>
        <taxon>Agaricomycetidae</taxon>
        <taxon>Agaricales</taxon>
        <taxon>Schizophyllaceae</taxon>
        <taxon>Schizophyllum</taxon>
    </lineage>
</organism>
<feature type="compositionally biased region" description="Basic and acidic residues" evidence="1">
    <location>
        <begin position="555"/>
        <end position="571"/>
    </location>
</feature>
<feature type="region of interest" description="Disordered" evidence="1">
    <location>
        <begin position="248"/>
        <end position="271"/>
    </location>
</feature>
<feature type="compositionally biased region" description="Polar residues" evidence="1">
    <location>
        <begin position="442"/>
        <end position="451"/>
    </location>
</feature>
<feature type="compositionally biased region" description="Basic and acidic residues" evidence="1">
    <location>
        <begin position="496"/>
        <end position="517"/>
    </location>
</feature>
<feature type="compositionally biased region" description="Polar residues" evidence="1">
    <location>
        <begin position="249"/>
        <end position="271"/>
    </location>
</feature>
<evidence type="ECO:0000313" key="3">
    <source>
        <dbReference type="Proteomes" id="UP000007431"/>
    </source>
</evidence>
<feature type="compositionally biased region" description="Pro residues" evidence="1">
    <location>
        <begin position="194"/>
        <end position="204"/>
    </location>
</feature>
<sequence length="577" mass="61006">MTGTSTSPPPPMKKAQSADAAHEPKPKALAPASRNRASTASTTSKPVHTKAQPLHPSKNHALQPGQKKVPHRSGKPIINWLQRKWTGTVRSKRAAENIHQEIGRTKGRKGGHSTRSSSRAVSSPLPSPGVNARPNKLEPIVPVRRKTVSLNGDDFSPRSSISDDRSSLPSSFARDSTYSPIRALEADEDASMRPIPPSAPPSPSPSRSSSSYLSDPHTFKSMAASTKPTTLLSVDLNGGGMAHIAQAPLTPSSYRQQRTAHARTSSTGTNLANSGGSITFSALPPSPTQSTAAGSASGDYIQAPLHTAHHPRNNPRPSSPPIDNASVFTLASSAYAIPGMRNGAALNAWSSAPPSAFGAGDSISHMDSVAYPDGESTSHWGLGDEGIDERDFDASVRALRPRSSRRGSWESEVSRWSARIQSGVGTPSLQGASLMRERSLWTTNSMRTGNPSELDPGEGDEYDRASAPGDVEVIDEEETTGESAEKGKDSSLTVKKPKEEDKSPLLDVKDTVVRKLSSETIGTPNPSGAGEAEENAPKDSCDTEATAKQSPTKEVSVKEDEAASSPKDKDLLLTPTL</sequence>
<proteinExistence type="predicted"/>
<dbReference type="RefSeq" id="XP_003036804.1">
    <property type="nucleotide sequence ID" value="XM_003036758.1"/>
</dbReference>
<evidence type="ECO:0000313" key="2">
    <source>
        <dbReference type="EMBL" id="EFJ01902.1"/>
    </source>
</evidence>
<feature type="region of interest" description="Disordered" evidence="1">
    <location>
        <begin position="1"/>
        <end position="217"/>
    </location>
</feature>
<accession>D8PJY7</accession>
<keyword evidence="3" id="KW-1185">Reference proteome</keyword>
<name>D8PJY7_SCHCM</name>
<dbReference type="KEGG" id="scm:SCHCO_02623559"/>
<dbReference type="Proteomes" id="UP000007431">
    <property type="component" value="Unassembled WGS sequence"/>
</dbReference>
<dbReference type="OrthoDB" id="3269047at2759"/>
<dbReference type="OMA" id="TDVWHSA"/>
<dbReference type="eggNOG" id="ENOG502SBIX">
    <property type="taxonomic scope" value="Eukaryota"/>
</dbReference>
<feature type="compositionally biased region" description="Low complexity" evidence="1">
    <location>
        <begin position="113"/>
        <end position="124"/>
    </location>
</feature>
<gene>
    <name evidence="2" type="ORF">SCHCODRAFT_80463</name>
</gene>
<dbReference type="HOGENOM" id="CLU_025278_0_0_1"/>
<feature type="compositionally biased region" description="Low complexity" evidence="1">
    <location>
        <begin position="30"/>
        <end position="44"/>
    </location>
</feature>
<dbReference type="InParanoid" id="D8PJY7"/>